<proteinExistence type="inferred from homology"/>
<evidence type="ECO:0008006" key="11">
    <source>
        <dbReference type="Google" id="ProtNLM"/>
    </source>
</evidence>
<dbReference type="InterPro" id="IPR001128">
    <property type="entry name" value="Cyt_P450"/>
</dbReference>
<sequence length="242" mass="27387">MDIVGRAVVPGAYLADLLPFMKYLPSWMPFHKDARNGRERIADALNKPYNHFINDLRRGIARPSLAHDLLRDGAEGLSASDEENFKWVLGTMFVAGSETTHGITITFILAMALHPDKQRKAQAEIDGILDAENRMPVISDLPDLPYLNAVMKETMRWHPILPFCVARRTTGDAEYNSYFIPKDTVVIPNVWSVSHAPDSRYDPHAFIPERFLPENSDPPPDPSTYIFGFGKRQVTSLHSRSW</sequence>
<dbReference type="Proteomes" id="UP001465976">
    <property type="component" value="Unassembled WGS sequence"/>
</dbReference>
<comment type="pathway">
    <text evidence="2">Secondary metabolite biosynthesis.</text>
</comment>
<dbReference type="PANTHER" id="PTHR46300">
    <property type="entry name" value="P450, PUTATIVE (EUROFUNG)-RELATED-RELATED"/>
    <property type="match status" value="1"/>
</dbReference>
<evidence type="ECO:0000256" key="5">
    <source>
        <dbReference type="ARBA" id="ARBA00022723"/>
    </source>
</evidence>
<keyword evidence="4" id="KW-0349">Heme</keyword>
<evidence type="ECO:0000313" key="10">
    <source>
        <dbReference type="Proteomes" id="UP001465976"/>
    </source>
</evidence>
<evidence type="ECO:0000256" key="7">
    <source>
        <dbReference type="ARBA" id="ARBA00023004"/>
    </source>
</evidence>
<reference evidence="9 10" key="1">
    <citation type="submission" date="2024-02" db="EMBL/GenBank/DDBJ databases">
        <title>A draft genome for the cacao thread blight pathogen Marasmius crinis-equi.</title>
        <authorList>
            <person name="Cohen S.P."/>
            <person name="Baruah I.K."/>
            <person name="Amoako-Attah I."/>
            <person name="Bukari Y."/>
            <person name="Meinhardt L.W."/>
            <person name="Bailey B.A."/>
        </authorList>
    </citation>
    <scope>NUCLEOTIDE SEQUENCE [LARGE SCALE GENOMIC DNA]</scope>
    <source>
        <strain evidence="9 10">GH-76</strain>
    </source>
</reference>
<evidence type="ECO:0000313" key="9">
    <source>
        <dbReference type="EMBL" id="KAL0574242.1"/>
    </source>
</evidence>
<dbReference type="Pfam" id="PF00067">
    <property type="entry name" value="p450"/>
    <property type="match status" value="1"/>
</dbReference>
<comment type="similarity">
    <text evidence="3">Belongs to the cytochrome P450 family.</text>
</comment>
<dbReference type="SUPFAM" id="SSF48264">
    <property type="entry name" value="Cytochrome P450"/>
    <property type="match status" value="1"/>
</dbReference>
<keyword evidence="5" id="KW-0479">Metal-binding</keyword>
<organism evidence="9 10">
    <name type="scientific">Marasmius crinis-equi</name>
    <dbReference type="NCBI Taxonomy" id="585013"/>
    <lineage>
        <taxon>Eukaryota</taxon>
        <taxon>Fungi</taxon>
        <taxon>Dikarya</taxon>
        <taxon>Basidiomycota</taxon>
        <taxon>Agaricomycotina</taxon>
        <taxon>Agaricomycetes</taxon>
        <taxon>Agaricomycetidae</taxon>
        <taxon>Agaricales</taxon>
        <taxon>Marasmiineae</taxon>
        <taxon>Marasmiaceae</taxon>
        <taxon>Marasmius</taxon>
    </lineage>
</organism>
<dbReference type="InterPro" id="IPR002401">
    <property type="entry name" value="Cyt_P450_E_grp-I"/>
</dbReference>
<gene>
    <name evidence="9" type="ORF">V5O48_007713</name>
</gene>
<evidence type="ECO:0000256" key="4">
    <source>
        <dbReference type="ARBA" id="ARBA00022617"/>
    </source>
</evidence>
<evidence type="ECO:0000256" key="2">
    <source>
        <dbReference type="ARBA" id="ARBA00005179"/>
    </source>
</evidence>
<dbReference type="Gene3D" id="1.10.630.10">
    <property type="entry name" value="Cytochrome P450"/>
    <property type="match status" value="1"/>
</dbReference>
<protein>
    <recommendedName>
        <fullName evidence="11">Cytochrome P450</fullName>
    </recommendedName>
</protein>
<keyword evidence="6" id="KW-0560">Oxidoreductase</keyword>
<dbReference type="PANTHER" id="PTHR46300:SF7">
    <property type="entry name" value="P450, PUTATIVE (EUROFUNG)-RELATED"/>
    <property type="match status" value="1"/>
</dbReference>
<comment type="caution">
    <text evidence="9">The sequence shown here is derived from an EMBL/GenBank/DDBJ whole genome shotgun (WGS) entry which is preliminary data.</text>
</comment>
<comment type="cofactor">
    <cofactor evidence="1">
        <name>heme</name>
        <dbReference type="ChEBI" id="CHEBI:30413"/>
    </cofactor>
</comment>
<keyword evidence="8" id="KW-0503">Monooxygenase</keyword>
<keyword evidence="7" id="KW-0408">Iron</keyword>
<evidence type="ECO:0000256" key="3">
    <source>
        <dbReference type="ARBA" id="ARBA00010617"/>
    </source>
</evidence>
<dbReference type="PRINTS" id="PR00463">
    <property type="entry name" value="EP450I"/>
</dbReference>
<name>A0ABR3FGC8_9AGAR</name>
<evidence type="ECO:0000256" key="1">
    <source>
        <dbReference type="ARBA" id="ARBA00001971"/>
    </source>
</evidence>
<accession>A0ABR3FGC8</accession>
<evidence type="ECO:0000256" key="6">
    <source>
        <dbReference type="ARBA" id="ARBA00023002"/>
    </source>
</evidence>
<keyword evidence="10" id="KW-1185">Reference proteome</keyword>
<dbReference type="EMBL" id="JBAHYK010000416">
    <property type="protein sequence ID" value="KAL0574242.1"/>
    <property type="molecule type" value="Genomic_DNA"/>
</dbReference>
<dbReference type="InterPro" id="IPR050364">
    <property type="entry name" value="Cytochrome_P450_fung"/>
</dbReference>
<evidence type="ECO:0000256" key="8">
    <source>
        <dbReference type="ARBA" id="ARBA00023033"/>
    </source>
</evidence>
<dbReference type="InterPro" id="IPR036396">
    <property type="entry name" value="Cyt_P450_sf"/>
</dbReference>